<evidence type="ECO:0000256" key="5">
    <source>
        <dbReference type="ARBA" id="ARBA00030494"/>
    </source>
</evidence>
<evidence type="ECO:0000259" key="8">
    <source>
        <dbReference type="Pfam" id="PF25789"/>
    </source>
</evidence>
<dbReference type="PANTHER" id="PTHR21373:SF0">
    <property type="entry name" value="N-ALPHA-ACETYLTRANSFERASE 35, NATC AUXILIARY SUBUNIT"/>
    <property type="match status" value="1"/>
</dbReference>
<dbReference type="Pfam" id="PF25789">
    <property type="entry name" value="TPR_NAA35"/>
    <property type="match status" value="1"/>
</dbReference>
<sequence>MVMKASMEDDDSAWELSMQDKMGKNSANWIDITQEFRDACSELKLGELLHDKLFGLFEAMSAIEMMDPKMDAGMIGNQVNRKVLNFEQAIKDGTIKIKDLSLPDLIGIMDTCFCCLITWLEGHSLAQTVFTCLYVHNPDLIEDPAMKAFALGILKICDIVREKVNKAAVFEEEDFQSMTYGFKMANSVTDLRVTGMLKDVEDDLQRRVKSTRSRQGEARDPEVELEHQQCLAVFSRVKFTRILLTVLIAFTKKETSAVVEASKLIGQAVDLLSAIHNSLLHGIQAQNDTTKGDHPIMMGFEPLVNQRLLPPTFPRYAKIIKKEEMVIYFSKLIDRIKTVCEVVNLTNLHSILTTFLVDNKKVFGTHLMQDMIKDALRSFVSPPALSPKCCLYNNHQAKDYIDSFVTHCVRPFCNLIQIHGHNRARQRDKLGHILEDFATLQDEAEKVDAALHSMLLKQEPQRQHLACLGTWVLYHNLRIMIQYLLSGFELELYSMHEYYYIYWYLSEFLYAWLMSTLSRADSSQMAEERIMEEQQKGRSSKKTKKKKKVRPLGREITLSQAYQNMCAGMYKTMIAFDMDGKVRKPKFELDSEQVRYEHRFAPFNSVITPPPVHYLQFKEMSDLNKYSPPPQSSDLYLAASKHFQQARMILESISSQDQEVNEILKVAKNNIVVMKLLAGGHKKDSKIPPDFDFSAHKYFPAVKLV</sequence>
<dbReference type="PANTHER" id="PTHR21373">
    <property type="entry name" value="GLUCOSE REPRESSIBLE PROTEIN MAK10"/>
    <property type="match status" value="1"/>
</dbReference>
<evidence type="ECO:0000256" key="6">
    <source>
        <dbReference type="SAM" id="MobiDB-lite"/>
    </source>
</evidence>
<gene>
    <name evidence="9" type="primary">naa35</name>
</gene>
<feature type="compositionally biased region" description="Basic residues" evidence="6">
    <location>
        <begin position="538"/>
        <end position="551"/>
    </location>
</feature>
<dbReference type="Ensembl" id="ENSXETT00000121719">
    <property type="protein sequence ID" value="ENSXETP00000116591"/>
    <property type="gene ID" value="ENSXETG00000031569"/>
</dbReference>
<dbReference type="Bgee" id="ENSXETG00000031569">
    <property type="expression patterns" value="Expressed in testis and 13 other cell types or tissues"/>
</dbReference>
<dbReference type="GeneTree" id="ENSGT00390000002445"/>
<dbReference type="GO" id="GO:0031417">
    <property type="term" value="C:NatC complex"/>
    <property type="evidence" value="ECO:0007669"/>
    <property type="project" value="InterPro"/>
</dbReference>
<evidence type="ECO:0000256" key="3">
    <source>
        <dbReference type="ARBA" id="ARBA00013618"/>
    </source>
</evidence>
<keyword evidence="4" id="KW-0963">Cytoplasm</keyword>
<evidence type="ECO:0000259" key="7">
    <source>
        <dbReference type="Pfam" id="PF04112"/>
    </source>
</evidence>
<comment type="similarity">
    <text evidence="2">Belongs to the MAK10 family.</text>
</comment>
<evidence type="ECO:0000313" key="9">
    <source>
        <dbReference type="Ensembl" id="ENSXETP00000116591"/>
    </source>
</evidence>
<reference evidence="9" key="2">
    <citation type="submission" date="2021-03" db="UniProtKB">
        <authorList>
            <consortium name="Ensembl"/>
        </authorList>
    </citation>
    <scope>IDENTIFICATION</scope>
</reference>
<evidence type="ECO:0000256" key="4">
    <source>
        <dbReference type="ARBA" id="ARBA00022490"/>
    </source>
</evidence>
<dbReference type="AlphaFoldDB" id="A0A803K881"/>
<organism evidence="9">
    <name type="scientific">Xenopus tropicalis</name>
    <name type="common">Western clawed frog</name>
    <name type="synonym">Silurana tropicalis</name>
    <dbReference type="NCBI Taxonomy" id="8364"/>
    <lineage>
        <taxon>Eukaryota</taxon>
        <taxon>Metazoa</taxon>
        <taxon>Chordata</taxon>
        <taxon>Craniata</taxon>
        <taxon>Vertebrata</taxon>
        <taxon>Euteleostomi</taxon>
        <taxon>Amphibia</taxon>
        <taxon>Batrachia</taxon>
        <taxon>Anura</taxon>
        <taxon>Pipoidea</taxon>
        <taxon>Pipidae</taxon>
        <taxon>Xenopodinae</taxon>
        <taxon>Xenopus</taxon>
        <taxon>Silurana</taxon>
    </lineage>
</organism>
<name>A0A803K881_XENTR</name>
<evidence type="ECO:0000256" key="1">
    <source>
        <dbReference type="ARBA" id="ARBA00004496"/>
    </source>
</evidence>
<proteinExistence type="inferred from homology"/>
<protein>
    <recommendedName>
        <fullName evidence="3">N-alpha-acetyltransferase 35, NatC auxiliary subunit</fullName>
    </recommendedName>
    <alternativeName>
        <fullName evidence="5">Protein MAK10 homolog</fullName>
    </alternativeName>
</protein>
<evidence type="ECO:0000256" key="2">
    <source>
        <dbReference type="ARBA" id="ARBA00006289"/>
    </source>
</evidence>
<feature type="domain" description="NAA35-like N-terminal" evidence="7">
    <location>
        <begin position="46"/>
        <end position="138"/>
    </location>
</feature>
<feature type="domain" description="NAA35-like N-terminal" evidence="7">
    <location>
        <begin position="145"/>
        <end position="188"/>
    </location>
</feature>
<comment type="subcellular location">
    <subcellularLocation>
        <location evidence="1">Cytoplasm</location>
    </subcellularLocation>
</comment>
<feature type="domain" description="NAA35-like TPR repeats" evidence="8">
    <location>
        <begin position="350"/>
        <end position="701"/>
    </location>
</feature>
<dbReference type="InterPro" id="IPR057982">
    <property type="entry name" value="TPR_NAA35"/>
</dbReference>
<reference evidence="9" key="1">
    <citation type="journal article" date="2010" name="Science">
        <title>The genome of the Western clawed frog Xenopus tropicalis.</title>
        <authorList>
            <person name="Hellsten U."/>
            <person name="Harland R.M."/>
            <person name="Gilchrist M.J."/>
            <person name="Hendrix D."/>
            <person name="Jurka J."/>
            <person name="Kapitonov V."/>
            <person name="Ovcharenko I."/>
            <person name="Putnam N.H."/>
            <person name="Shu S."/>
            <person name="Taher L."/>
            <person name="Blitz I.L."/>
            <person name="Blumberg B."/>
            <person name="Dichmann D.S."/>
            <person name="Dubchak I."/>
            <person name="Amaya E."/>
            <person name="Detter J.C."/>
            <person name="Fletcher R."/>
            <person name="Gerhard D.S."/>
            <person name="Goodstein D."/>
            <person name="Graves T."/>
            <person name="Grigoriev I.V."/>
            <person name="Grimwood J."/>
            <person name="Kawashima T."/>
            <person name="Lindquist E."/>
            <person name="Lucas S.M."/>
            <person name="Mead P.E."/>
            <person name="Mitros T."/>
            <person name="Ogino H."/>
            <person name="Ohta Y."/>
            <person name="Poliakov A.V."/>
            <person name="Pollet N."/>
            <person name="Robert J."/>
            <person name="Salamov A."/>
            <person name="Sater A.K."/>
            <person name="Schmutz J."/>
            <person name="Terry A."/>
            <person name="Vize P.D."/>
            <person name="Warren W.C."/>
            <person name="Wells D."/>
            <person name="Wills A."/>
            <person name="Wilson R.K."/>
            <person name="Zimmerman L.B."/>
            <person name="Zorn A.M."/>
            <person name="Grainger R."/>
            <person name="Grammer T."/>
            <person name="Khokha M.K."/>
            <person name="Richardson P.M."/>
            <person name="Rokhsar D.S."/>
        </authorList>
    </citation>
    <scope>NUCLEOTIDE SEQUENCE [LARGE SCALE GENOMIC DNA]</scope>
    <source>
        <strain evidence="9">Nigerian</strain>
    </source>
</reference>
<dbReference type="InterPro" id="IPR057983">
    <property type="entry name" value="NAA35-like_N"/>
</dbReference>
<dbReference type="InterPro" id="IPR007244">
    <property type="entry name" value="Naa35_N"/>
</dbReference>
<accession>A0A803K881</accession>
<dbReference type="Pfam" id="PF04112">
    <property type="entry name" value="Mak10"/>
    <property type="match status" value="2"/>
</dbReference>
<feature type="region of interest" description="Disordered" evidence="6">
    <location>
        <begin position="528"/>
        <end position="551"/>
    </location>
</feature>